<sequence>MVDVGEWITDNARLVIAVMVVASAVVAAGVPMVDRSTSLDQFQTDADEADALDYVDANFSSGSTDTTSAQVIVRDNNVLDKDTLVSILEYERALETNETVNETLVENDSTRSVANLVATTSIREDRAAELQTRERELARTETSLAEALDSLESNPNASVRPAFETVDANTSITLTEADYRLFADAVEERRAQDETGESTGNVTKQILADEYAMLAEDRNELESLDPTLETQIEELRSLNDSEVEALVADVLSSESDRSARALAFMPDYYEPGSTETNATLLVVTHESAGGSFAPGDAPEEIEDAQATMTDLAPDDDSMVVLVYGDGVVSTEITDSMIDSVLLVGPLAIAFVLLVLVVVYRDLLDILLGLLGIALVLVWTFGAMGWFDIAFSQPFIVVLVLLIGLSIDYGLHVVMRYREDRESSETSPSRAMAVALGSVGVALVYVTTTTVIGFLSNLTSPLGVFRELGVVSAIGIVATLLVFGLLVPALKVELDELLERRGIDRLKPAVGTGGGPVSRVLGTGATLATKAPYVVIAVALLVSATGAYGATGIDASFEQSDFLAEDPDDWVKDLPDPIAPGTYTAERAIDTLDRDFVRQDTTATILVRGDVTDPATLDRLDAARTNASDMSATETYADGEPAVTDPITVMDRVAADNASFNRTLAAADTDGDGVPDENVTAVYDELYRVAPEEAADVVHREDGEYRAVRMVVTVDSGVDDDVVHDQMGWLADDADGEGVSVIATGDVIVNQITADQLAETALLSLVVALLSVVVVLAVAYRLTEGSASLGVVTIVPVAFTLTWVLGTMALLDIPFNIVTGMITGLTIGLGVDYSLHISERFNQELAGAETVAAALHETVTGTGGALLSSAATTASGFAVLLVAILPFLQSFGLITALTIVFAFLASVFVLPSLLVVWARVVNRDSGLREPTTGTATESPDSTAEGKADVTRTVHRSYLSPDQVVPVTVSLRNVRDRMILRESVDGEIGNIDHSPEPVAVDRDDGTITVYWNTADSVVDASLEYTVELPAEAADGDVVTFEGTVESSDCRWSVGGDETATVVEDIFQRVLERGAVTAADIEVAIERDDITPKEVARLRRAWLKGD</sequence>
<dbReference type="InterPro" id="IPR050545">
    <property type="entry name" value="Mycobact_MmpL"/>
</dbReference>
<feature type="domain" description="SSD" evidence="9">
    <location>
        <begin position="366"/>
        <end position="492"/>
    </location>
</feature>
<dbReference type="PROSITE" id="PS50156">
    <property type="entry name" value="SSD"/>
    <property type="match status" value="2"/>
</dbReference>
<evidence type="ECO:0000256" key="1">
    <source>
        <dbReference type="ARBA" id="ARBA00004651"/>
    </source>
</evidence>
<dbReference type="Pfam" id="PF03176">
    <property type="entry name" value="MMPL"/>
    <property type="match status" value="2"/>
</dbReference>
<dbReference type="RefSeq" id="WP_353633254.1">
    <property type="nucleotide sequence ID" value="NZ_CP159203.1"/>
</dbReference>
<evidence type="ECO:0000256" key="3">
    <source>
        <dbReference type="ARBA" id="ARBA00022475"/>
    </source>
</evidence>
<feature type="transmembrane region" description="Helical" evidence="8">
    <location>
        <begin position="864"/>
        <end position="887"/>
    </location>
</feature>
<feature type="domain" description="SSD" evidence="9">
    <location>
        <begin position="757"/>
        <end position="915"/>
    </location>
</feature>
<dbReference type="InterPro" id="IPR000731">
    <property type="entry name" value="SSD"/>
</dbReference>
<feature type="transmembrane region" description="Helical" evidence="8">
    <location>
        <begin position="467"/>
        <end position="489"/>
    </location>
</feature>
<feature type="compositionally biased region" description="Polar residues" evidence="7">
    <location>
        <begin position="930"/>
        <end position="940"/>
    </location>
</feature>
<accession>A0AAU8C8B6</accession>
<feature type="transmembrane region" description="Helical" evidence="8">
    <location>
        <begin position="788"/>
        <end position="810"/>
    </location>
</feature>
<dbReference type="Gene3D" id="1.20.1640.10">
    <property type="entry name" value="Multidrug efflux transporter AcrB transmembrane domain"/>
    <property type="match status" value="2"/>
</dbReference>
<feature type="transmembrane region" description="Helical" evidence="8">
    <location>
        <begin position="12"/>
        <end position="33"/>
    </location>
</feature>
<keyword evidence="10" id="KW-0614">Plasmid</keyword>
<feature type="transmembrane region" description="Helical" evidence="8">
    <location>
        <begin position="430"/>
        <end position="455"/>
    </location>
</feature>
<feature type="transmembrane region" description="Helical" evidence="8">
    <location>
        <begin position="760"/>
        <end position="781"/>
    </location>
</feature>
<dbReference type="KEGG" id="hanx:ABSL23_00580"/>
<dbReference type="PANTHER" id="PTHR33406:SF6">
    <property type="entry name" value="MEMBRANE PROTEIN YDGH-RELATED"/>
    <property type="match status" value="1"/>
</dbReference>
<comment type="similarity">
    <text evidence="2">Belongs to the resistance-nodulation-cell division (RND) (TC 2.A.6) family. MmpL subfamily.</text>
</comment>
<evidence type="ECO:0000256" key="6">
    <source>
        <dbReference type="ARBA" id="ARBA00023136"/>
    </source>
</evidence>
<evidence type="ECO:0000313" key="10">
    <source>
        <dbReference type="EMBL" id="XCF15139.1"/>
    </source>
</evidence>
<evidence type="ECO:0000256" key="2">
    <source>
        <dbReference type="ARBA" id="ARBA00010157"/>
    </source>
</evidence>
<dbReference type="PANTHER" id="PTHR33406">
    <property type="entry name" value="MEMBRANE PROTEIN MJ1562-RELATED"/>
    <property type="match status" value="1"/>
</dbReference>
<evidence type="ECO:0000256" key="8">
    <source>
        <dbReference type="SAM" id="Phobius"/>
    </source>
</evidence>
<geneLocation type="plasmid" evidence="10">
    <name>pNMX12-1_234</name>
</geneLocation>
<keyword evidence="3" id="KW-1003">Cell membrane</keyword>
<feature type="transmembrane region" description="Helical" evidence="8">
    <location>
        <begin position="816"/>
        <end position="834"/>
    </location>
</feature>
<keyword evidence="6 8" id="KW-0472">Membrane</keyword>
<evidence type="ECO:0000256" key="4">
    <source>
        <dbReference type="ARBA" id="ARBA00022692"/>
    </source>
</evidence>
<feature type="transmembrane region" description="Helical" evidence="8">
    <location>
        <begin position="365"/>
        <end position="386"/>
    </location>
</feature>
<dbReference type="InterPro" id="IPR004869">
    <property type="entry name" value="MMPL_dom"/>
</dbReference>
<name>A0AAU8C8B6_9EURY</name>
<dbReference type="GO" id="GO:0005886">
    <property type="term" value="C:plasma membrane"/>
    <property type="evidence" value="ECO:0007669"/>
    <property type="project" value="UniProtKB-SubCell"/>
</dbReference>
<dbReference type="SUPFAM" id="SSF82866">
    <property type="entry name" value="Multidrug efflux transporter AcrB transmembrane domain"/>
    <property type="match status" value="2"/>
</dbReference>
<dbReference type="AlphaFoldDB" id="A0AAU8C8B6"/>
<evidence type="ECO:0000256" key="7">
    <source>
        <dbReference type="SAM" id="MobiDB-lite"/>
    </source>
</evidence>
<keyword evidence="5 8" id="KW-1133">Transmembrane helix</keyword>
<reference evidence="10" key="1">
    <citation type="submission" date="2024-06" db="EMBL/GenBank/DDBJ databases">
        <title>Genome Sequence of an extremely halophilic archaeon isolated from Permian era halite, Salado Formation, Carlsbad, New Mexico: Halobacterium sp. strain NMX12-1.</title>
        <authorList>
            <person name="Sotoa L."/>
            <person name="DasSarma P."/>
            <person name="Anton B.P."/>
            <person name="Vincze T."/>
            <person name="Verma I."/>
            <person name="Eralp B."/>
            <person name="Powers D.W."/>
            <person name="Dozier B.L."/>
            <person name="Roberts R.J."/>
            <person name="DasSarma S."/>
        </authorList>
    </citation>
    <scope>NUCLEOTIDE SEQUENCE</scope>
    <source>
        <strain evidence="10">NMX12-1</strain>
        <plasmid evidence="10">pNMX12-1_234</plasmid>
    </source>
</reference>
<dbReference type="GeneID" id="91107600"/>
<proteinExistence type="inferred from homology"/>
<feature type="transmembrane region" description="Helical" evidence="8">
    <location>
        <begin position="340"/>
        <end position="359"/>
    </location>
</feature>
<organism evidence="10">
    <name type="scientific">Halobacterium sp. NMX12-1</name>
    <dbReference type="NCBI Taxonomy" id="3166650"/>
    <lineage>
        <taxon>Archaea</taxon>
        <taxon>Methanobacteriati</taxon>
        <taxon>Methanobacteriota</taxon>
        <taxon>Stenosarchaea group</taxon>
        <taxon>Halobacteria</taxon>
        <taxon>Halobacteriales</taxon>
        <taxon>Halobacteriaceae</taxon>
        <taxon>Halobacterium</taxon>
    </lineage>
</organism>
<gene>
    <name evidence="10" type="ORF">ABSL23_00580</name>
</gene>
<dbReference type="EMBL" id="CP159203">
    <property type="protein sequence ID" value="XCF15139.1"/>
    <property type="molecule type" value="Genomic_DNA"/>
</dbReference>
<evidence type="ECO:0000256" key="5">
    <source>
        <dbReference type="ARBA" id="ARBA00022989"/>
    </source>
</evidence>
<feature type="transmembrane region" description="Helical" evidence="8">
    <location>
        <begin position="393"/>
        <end position="410"/>
    </location>
</feature>
<keyword evidence="4 8" id="KW-0812">Transmembrane</keyword>
<comment type="subcellular location">
    <subcellularLocation>
        <location evidence="1">Cell membrane</location>
        <topology evidence="1">Multi-pass membrane protein</topology>
    </subcellularLocation>
</comment>
<evidence type="ECO:0000259" key="9">
    <source>
        <dbReference type="PROSITE" id="PS50156"/>
    </source>
</evidence>
<feature type="transmembrane region" description="Helical" evidence="8">
    <location>
        <begin position="893"/>
        <end position="917"/>
    </location>
</feature>
<feature type="region of interest" description="Disordered" evidence="7">
    <location>
        <begin position="926"/>
        <end position="946"/>
    </location>
</feature>
<protein>
    <submittedName>
        <fullName evidence="10">MMPL family transporter</fullName>
    </submittedName>
</protein>